<accession>A0ABX8A770</accession>
<keyword evidence="2" id="KW-1185">Reference proteome</keyword>
<dbReference type="Proteomes" id="UP000682843">
    <property type="component" value="Chromosome"/>
</dbReference>
<gene>
    <name evidence="1" type="ORF">RPMA_12655</name>
</gene>
<name>A0ABX8A770_9BRAD</name>
<dbReference type="EMBL" id="CP036498">
    <property type="protein sequence ID" value="QUS39593.1"/>
    <property type="molecule type" value="Genomic_DNA"/>
</dbReference>
<sequence>MSFEKARAGLIHFRTENARNPSLFHRASTAVSQLEHLQKPASVPHEQRLRKGLALTTAEIEKARADGGRYLPANRRTRPYRKSR</sequence>
<evidence type="ECO:0000313" key="1">
    <source>
        <dbReference type="EMBL" id="QUS39593.1"/>
    </source>
</evidence>
<proteinExistence type="predicted"/>
<dbReference type="RefSeq" id="WP_211913140.1">
    <property type="nucleotide sequence ID" value="NZ_CP036498.1"/>
</dbReference>
<protein>
    <submittedName>
        <fullName evidence="1">Uncharacterized protein</fullName>
    </submittedName>
</protein>
<organism evidence="1 2">
    <name type="scientific">Tardiphaga alba</name>
    <dbReference type="NCBI Taxonomy" id="340268"/>
    <lineage>
        <taxon>Bacteria</taxon>
        <taxon>Pseudomonadati</taxon>
        <taxon>Pseudomonadota</taxon>
        <taxon>Alphaproteobacteria</taxon>
        <taxon>Hyphomicrobiales</taxon>
        <taxon>Nitrobacteraceae</taxon>
        <taxon>Tardiphaga</taxon>
    </lineage>
</organism>
<reference evidence="1 2" key="1">
    <citation type="submission" date="2019-02" db="EMBL/GenBank/DDBJ databases">
        <title>Emended description of the genus Rhodopseudomonas and description of Rhodopseudomonas albus sp. nov., a non-phototrophic, heavy-metal-tolerant bacterium isolated from garden soil.</title>
        <authorList>
            <person name="Bao Z."/>
            <person name="Cao W.W."/>
            <person name="Sato Y."/>
            <person name="Nishizawa T."/>
            <person name="Zhao J."/>
            <person name="Guo Y."/>
            <person name="Ohta H."/>
        </authorList>
    </citation>
    <scope>NUCLEOTIDE SEQUENCE [LARGE SCALE GENOMIC DNA]</scope>
    <source>
        <strain evidence="1 2">SK50-23</strain>
    </source>
</reference>
<evidence type="ECO:0000313" key="2">
    <source>
        <dbReference type="Proteomes" id="UP000682843"/>
    </source>
</evidence>